<gene>
    <name evidence="2" type="ORF">PCON_05066</name>
</gene>
<keyword evidence="3" id="KW-1185">Reference proteome</keyword>
<evidence type="ECO:0000313" key="2">
    <source>
        <dbReference type="EMBL" id="CCX05479.1"/>
    </source>
</evidence>
<proteinExistence type="predicted"/>
<accession>U4L0E5</accession>
<organism evidence="2 3">
    <name type="scientific">Pyronema omphalodes (strain CBS 100304)</name>
    <name type="common">Pyronema confluens</name>
    <dbReference type="NCBI Taxonomy" id="1076935"/>
    <lineage>
        <taxon>Eukaryota</taxon>
        <taxon>Fungi</taxon>
        <taxon>Dikarya</taxon>
        <taxon>Ascomycota</taxon>
        <taxon>Pezizomycotina</taxon>
        <taxon>Pezizomycetes</taxon>
        <taxon>Pezizales</taxon>
        <taxon>Pyronemataceae</taxon>
        <taxon>Pyronema</taxon>
    </lineage>
</organism>
<protein>
    <submittedName>
        <fullName evidence="2">Uncharacterized protein</fullName>
    </submittedName>
</protein>
<dbReference type="EMBL" id="HF935255">
    <property type="protein sequence ID" value="CCX05479.1"/>
    <property type="molecule type" value="Genomic_DNA"/>
</dbReference>
<evidence type="ECO:0000256" key="1">
    <source>
        <dbReference type="SAM" id="MobiDB-lite"/>
    </source>
</evidence>
<dbReference type="Proteomes" id="UP000018144">
    <property type="component" value="Unassembled WGS sequence"/>
</dbReference>
<name>U4L0E5_PYROM</name>
<reference evidence="2 3" key="1">
    <citation type="journal article" date="2013" name="PLoS Genet.">
        <title>The genome and development-dependent transcriptomes of Pyronema confluens: a window into fungal evolution.</title>
        <authorList>
            <person name="Traeger S."/>
            <person name="Altegoer F."/>
            <person name="Freitag M."/>
            <person name="Gabaldon T."/>
            <person name="Kempken F."/>
            <person name="Kumar A."/>
            <person name="Marcet-Houben M."/>
            <person name="Poggeler S."/>
            <person name="Stajich J.E."/>
            <person name="Nowrousian M."/>
        </authorList>
    </citation>
    <scope>NUCLEOTIDE SEQUENCE [LARGE SCALE GENOMIC DNA]</scope>
    <source>
        <strain evidence="3">CBS 100304</strain>
        <tissue evidence="2">Vegetative mycelium</tissue>
    </source>
</reference>
<feature type="region of interest" description="Disordered" evidence="1">
    <location>
        <begin position="45"/>
        <end position="70"/>
    </location>
</feature>
<dbReference type="AlphaFoldDB" id="U4L0E5"/>
<sequence>MKPTLLERPYKDQKPLTNLIEDGLLTSNLSLHYMIRLLQLATSQSHSSPSLPHSLKHEDSVLRNPKPIKS</sequence>
<evidence type="ECO:0000313" key="3">
    <source>
        <dbReference type="Proteomes" id="UP000018144"/>
    </source>
</evidence>